<feature type="domain" description="Protein kinase" evidence="12">
    <location>
        <begin position="16"/>
        <end position="278"/>
    </location>
</feature>
<dbReference type="PROSITE" id="PS00108">
    <property type="entry name" value="PROTEIN_KINASE_ST"/>
    <property type="match status" value="1"/>
</dbReference>
<dbReference type="SMART" id="SM00220">
    <property type="entry name" value="S_TKc"/>
    <property type="match status" value="1"/>
</dbReference>
<dbReference type="CDD" id="cd14014">
    <property type="entry name" value="STKc_PknB_like"/>
    <property type="match status" value="1"/>
</dbReference>
<evidence type="ECO:0000256" key="4">
    <source>
        <dbReference type="ARBA" id="ARBA00022741"/>
    </source>
</evidence>
<dbReference type="SUPFAM" id="SSF56112">
    <property type="entry name" value="Protein kinase-like (PK-like)"/>
    <property type="match status" value="1"/>
</dbReference>
<feature type="compositionally biased region" description="Low complexity" evidence="10">
    <location>
        <begin position="289"/>
        <end position="302"/>
    </location>
</feature>
<keyword evidence="6 9" id="KW-0067">ATP-binding</keyword>
<keyword evidence="4 9" id="KW-0547">Nucleotide-binding</keyword>
<gene>
    <name evidence="13" type="ordered locus">ANT_15210</name>
</gene>
<dbReference type="InterPro" id="IPR000719">
    <property type="entry name" value="Prot_kinase_dom"/>
</dbReference>
<evidence type="ECO:0000313" key="13">
    <source>
        <dbReference type="EMBL" id="BAJ63549.1"/>
    </source>
</evidence>
<dbReference type="InterPro" id="IPR008271">
    <property type="entry name" value="Ser/Thr_kinase_AS"/>
</dbReference>
<dbReference type="STRING" id="926569.ANT_15210"/>
<evidence type="ECO:0000313" key="14">
    <source>
        <dbReference type="Proteomes" id="UP000008922"/>
    </source>
</evidence>
<keyword evidence="11" id="KW-0472">Membrane</keyword>
<organism evidence="13 14">
    <name type="scientific">Anaerolinea thermophila (strain DSM 14523 / JCM 11388 / NBRC 100420 / UNI-1)</name>
    <dbReference type="NCBI Taxonomy" id="926569"/>
    <lineage>
        <taxon>Bacteria</taxon>
        <taxon>Bacillati</taxon>
        <taxon>Chloroflexota</taxon>
        <taxon>Anaerolineae</taxon>
        <taxon>Anaerolineales</taxon>
        <taxon>Anaerolineaceae</taxon>
        <taxon>Anaerolinea</taxon>
    </lineage>
</organism>
<accession>E8N535</accession>
<name>E8N535_ANATU</name>
<keyword evidence="11" id="KW-0812">Transmembrane</keyword>
<evidence type="ECO:0000256" key="9">
    <source>
        <dbReference type="PROSITE-ProRule" id="PRU10141"/>
    </source>
</evidence>
<sequence>MGTVNSTTTPMLQNRYALEETIGSGGMAVVYRARDRMLERTVAIKLLRPKYSGNQAFQDQFRREARAAANLSHPNIVTIYDIGYDAGRLFIVMEYIEGQNLKDLIRQKGLFEVHEALPLMIQAAKGVGYAHRAGVIHCDVKPHNMLVTKDGHLKVTDFGIARAIASIHPDETTDEIWGSPQYFSPEQASGQPPMPYSDVYSLGVVFYEMLTGQLPYSGKTPADLARQHRDPNIRPIPPRHLNREIPEELEKILLLLLSKEPRQRYRNADILARILEGLDTPIAQNRVVSTSARSASVSSHTRQQPVGKENAPQQTKGSPSAVLHPTPSSTLLTPDIIVLAIIALVLGVGLLPFYSYILNVLGWVK</sequence>
<comment type="catalytic activity">
    <reaction evidence="7">
        <text>L-threonyl-[protein] + ATP = O-phospho-L-threonyl-[protein] + ADP + H(+)</text>
        <dbReference type="Rhea" id="RHEA:46608"/>
        <dbReference type="Rhea" id="RHEA-COMP:11060"/>
        <dbReference type="Rhea" id="RHEA-COMP:11605"/>
        <dbReference type="ChEBI" id="CHEBI:15378"/>
        <dbReference type="ChEBI" id="CHEBI:30013"/>
        <dbReference type="ChEBI" id="CHEBI:30616"/>
        <dbReference type="ChEBI" id="CHEBI:61977"/>
        <dbReference type="ChEBI" id="CHEBI:456216"/>
        <dbReference type="EC" id="2.7.11.1"/>
    </reaction>
</comment>
<feature type="transmembrane region" description="Helical" evidence="11">
    <location>
        <begin position="336"/>
        <end position="357"/>
    </location>
</feature>
<dbReference type="InterPro" id="IPR011009">
    <property type="entry name" value="Kinase-like_dom_sf"/>
</dbReference>
<keyword evidence="3" id="KW-0808">Transferase</keyword>
<dbReference type="InParanoid" id="E8N535"/>
<keyword evidence="14" id="KW-1185">Reference proteome</keyword>
<feature type="region of interest" description="Disordered" evidence="10">
    <location>
        <begin position="289"/>
        <end position="326"/>
    </location>
</feature>
<dbReference type="InterPro" id="IPR017441">
    <property type="entry name" value="Protein_kinase_ATP_BS"/>
</dbReference>
<dbReference type="Gene3D" id="1.10.510.10">
    <property type="entry name" value="Transferase(Phosphotransferase) domain 1"/>
    <property type="match status" value="1"/>
</dbReference>
<keyword evidence="5 13" id="KW-0418">Kinase</keyword>
<evidence type="ECO:0000256" key="2">
    <source>
        <dbReference type="ARBA" id="ARBA00022527"/>
    </source>
</evidence>
<dbReference type="HOGENOM" id="CLU_000288_63_44_0"/>
<dbReference type="PANTHER" id="PTHR43289:SF34">
    <property type="entry name" value="SERINE_THREONINE-PROTEIN KINASE YBDM-RELATED"/>
    <property type="match status" value="1"/>
</dbReference>
<evidence type="ECO:0000256" key="7">
    <source>
        <dbReference type="ARBA" id="ARBA00047899"/>
    </source>
</evidence>
<dbReference type="Proteomes" id="UP000008922">
    <property type="component" value="Chromosome"/>
</dbReference>
<evidence type="ECO:0000259" key="12">
    <source>
        <dbReference type="PROSITE" id="PS50011"/>
    </source>
</evidence>
<keyword evidence="2 13" id="KW-0723">Serine/threonine-protein kinase</keyword>
<dbReference type="Gene3D" id="3.30.200.20">
    <property type="entry name" value="Phosphorylase Kinase, domain 1"/>
    <property type="match status" value="1"/>
</dbReference>
<dbReference type="KEGG" id="atm:ANT_15210"/>
<proteinExistence type="predicted"/>
<evidence type="ECO:0000256" key="5">
    <source>
        <dbReference type="ARBA" id="ARBA00022777"/>
    </source>
</evidence>
<evidence type="ECO:0000256" key="1">
    <source>
        <dbReference type="ARBA" id="ARBA00012513"/>
    </source>
</evidence>
<comment type="catalytic activity">
    <reaction evidence="8">
        <text>L-seryl-[protein] + ATP = O-phospho-L-seryl-[protein] + ADP + H(+)</text>
        <dbReference type="Rhea" id="RHEA:17989"/>
        <dbReference type="Rhea" id="RHEA-COMP:9863"/>
        <dbReference type="Rhea" id="RHEA-COMP:11604"/>
        <dbReference type="ChEBI" id="CHEBI:15378"/>
        <dbReference type="ChEBI" id="CHEBI:29999"/>
        <dbReference type="ChEBI" id="CHEBI:30616"/>
        <dbReference type="ChEBI" id="CHEBI:83421"/>
        <dbReference type="ChEBI" id="CHEBI:456216"/>
        <dbReference type="EC" id="2.7.11.1"/>
    </reaction>
</comment>
<dbReference type="OrthoDB" id="152669at2"/>
<dbReference type="PROSITE" id="PS50011">
    <property type="entry name" value="PROTEIN_KINASE_DOM"/>
    <property type="match status" value="1"/>
</dbReference>
<evidence type="ECO:0000256" key="6">
    <source>
        <dbReference type="ARBA" id="ARBA00022840"/>
    </source>
</evidence>
<evidence type="ECO:0000256" key="10">
    <source>
        <dbReference type="SAM" id="MobiDB-lite"/>
    </source>
</evidence>
<dbReference type="Pfam" id="PF00069">
    <property type="entry name" value="Pkinase"/>
    <property type="match status" value="1"/>
</dbReference>
<dbReference type="FunFam" id="3.30.200.20:FF:000035">
    <property type="entry name" value="Serine/threonine protein kinase Stk1"/>
    <property type="match status" value="1"/>
</dbReference>
<reference evidence="13 14" key="1">
    <citation type="submission" date="2010-12" db="EMBL/GenBank/DDBJ databases">
        <title>Whole genome sequence of Anaerolinea thermophila UNI-1.</title>
        <authorList>
            <person name="Narita-Yamada S."/>
            <person name="Kishi E."/>
            <person name="Watanabe Y."/>
            <person name="Takasaki K."/>
            <person name="Ankai A."/>
            <person name="Oguchi A."/>
            <person name="Fukui S."/>
            <person name="Takahashi M."/>
            <person name="Yashiro I."/>
            <person name="Hosoyama A."/>
            <person name="Sekiguchi Y."/>
            <person name="Hanada S."/>
            <person name="Fujita N."/>
        </authorList>
    </citation>
    <scope>NUCLEOTIDE SEQUENCE [LARGE SCALE GENOMIC DNA]</scope>
    <source>
        <strain evidence="14">DSM 14523 / JCM 11388 / NBRC 100420 / UNI-1</strain>
    </source>
</reference>
<dbReference type="GO" id="GO:0005524">
    <property type="term" value="F:ATP binding"/>
    <property type="evidence" value="ECO:0007669"/>
    <property type="project" value="UniProtKB-UniRule"/>
</dbReference>
<dbReference type="EMBL" id="AP012029">
    <property type="protein sequence ID" value="BAJ63549.1"/>
    <property type="molecule type" value="Genomic_DNA"/>
</dbReference>
<dbReference type="eggNOG" id="COG0515">
    <property type="taxonomic scope" value="Bacteria"/>
</dbReference>
<dbReference type="EC" id="2.7.11.1" evidence="1"/>
<keyword evidence="11" id="KW-1133">Transmembrane helix</keyword>
<dbReference type="PANTHER" id="PTHR43289">
    <property type="entry name" value="MITOGEN-ACTIVATED PROTEIN KINASE KINASE KINASE 20-RELATED"/>
    <property type="match status" value="1"/>
</dbReference>
<evidence type="ECO:0000256" key="11">
    <source>
        <dbReference type="SAM" id="Phobius"/>
    </source>
</evidence>
<evidence type="ECO:0000256" key="8">
    <source>
        <dbReference type="ARBA" id="ARBA00048679"/>
    </source>
</evidence>
<dbReference type="RefSeq" id="WP_013559931.1">
    <property type="nucleotide sequence ID" value="NC_014960.1"/>
</dbReference>
<protein>
    <recommendedName>
        <fullName evidence="1">non-specific serine/threonine protein kinase</fullName>
        <ecNumber evidence="1">2.7.11.1</ecNumber>
    </recommendedName>
</protein>
<evidence type="ECO:0000256" key="3">
    <source>
        <dbReference type="ARBA" id="ARBA00022679"/>
    </source>
</evidence>
<dbReference type="PROSITE" id="PS00107">
    <property type="entry name" value="PROTEIN_KINASE_ATP"/>
    <property type="match status" value="1"/>
</dbReference>
<feature type="binding site" evidence="9">
    <location>
        <position position="45"/>
    </location>
    <ligand>
        <name>ATP</name>
        <dbReference type="ChEBI" id="CHEBI:30616"/>
    </ligand>
</feature>
<dbReference type="GO" id="GO:0004674">
    <property type="term" value="F:protein serine/threonine kinase activity"/>
    <property type="evidence" value="ECO:0007669"/>
    <property type="project" value="UniProtKB-KW"/>
</dbReference>
<dbReference type="AlphaFoldDB" id="E8N535"/>